<dbReference type="KEGG" id="fya:KMW28_07680"/>
<dbReference type="InterPro" id="IPR036890">
    <property type="entry name" value="HATPase_C_sf"/>
</dbReference>
<evidence type="ECO:0000313" key="12">
    <source>
        <dbReference type="EMBL" id="QWG03456.1"/>
    </source>
</evidence>
<dbReference type="InterPro" id="IPR004358">
    <property type="entry name" value="Sig_transdc_His_kin-like_C"/>
</dbReference>
<evidence type="ECO:0000256" key="7">
    <source>
        <dbReference type="ARBA" id="ARBA00022840"/>
    </source>
</evidence>
<evidence type="ECO:0000256" key="2">
    <source>
        <dbReference type="ARBA" id="ARBA00012438"/>
    </source>
</evidence>
<dbReference type="SMART" id="SM00028">
    <property type="entry name" value="TPR"/>
    <property type="match status" value="5"/>
</dbReference>
<dbReference type="Gene3D" id="1.25.40.10">
    <property type="entry name" value="Tetratricopeptide repeat domain"/>
    <property type="match status" value="1"/>
</dbReference>
<keyword evidence="7" id="KW-0067">ATP-binding</keyword>
<keyword evidence="10" id="KW-1133">Transmembrane helix</keyword>
<dbReference type="InterPro" id="IPR036097">
    <property type="entry name" value="HisK_dim/P_sf"/>
</dbReference>
<dbReference type="InterPro" id="IPR003661">
    <property type="entry name" value="HisK_dim/P_dom"/>
</dbReference>
<sequence length="729" mass="82671">MKKALLLLYLFTICIYTTSDAQKAIIDSLKKELGNLDEEELIDAYFQIMWNSRDLSPDTTIYYGEKILNITEGTSEFKDRAKVLNLIGVACRNKGHYSKAFDFFKQALLQADVSNNQIQKGYSYINISNLFFYEGDNYESLKNINEAIIIANKTGDAQLIGYAYQVFGNIQLSRGKYELALENYHHSLNQRKSIGKQDLIASAHQSIGEAYLQAGSPYDARFQFLKAKEIAIEADYESLIYTCEASLGETYFNSSSDSLGIALNHYGKAYKGFLKLKQQLKQAKILEKIAQVYLLQNSISKSIEAANKGLVIAEKLPAIQEALLLSDVLSKAYNKRGDIIKEAEALRKYIYYIHLYQDEEKLRKAQMIENNMAIAQKQEEINLLNQKNTLSEEKIVYREYALISVIVTLVLMGVIIYLINQKKKRFKEFSNTLKVKTKEIQDQKFIIGEKVVQVLELNEQLTKKNDELKENLVQTKKIHEQLARSEKMAIVGQMMAVVAHEINNPLNFISNNIVPISDNLKEVQEMVKEQEIDNKEEFQEDIEESILLLEGIDDGVKRIREISQDLKNAVKSNHGVPKPLDVNQSINTTLNLLSKKYKYDGIDLQVELEDHLPEVVCLGGKISQVFINVIDNAYQVVKENDNDTKVIKISTKKLKDDRIGISISDNGGGIKDLDHLFEAFYTTKKEGLGLGLIISKDIVEQHKGSINAFNNKEGGATFTIQLPLEGIQV</sequence>
<dbReference type="SUPFAM" id="SSF48452">
    <property type="entry name" value="TPR-like"/>
    <property type="match status" value="1"/>
</dbReference>
<dbReference type="Gene3D" id="3.30.565.10">
    <property type="entry name" value="Histidine kinase-like ATPase, C-terminal domain"/>
    <property type="match status" value="1"/>
</dbReference>
<gene>
    <name evidence="12" type="ORF">KMW28_07680</name>
</gene>
<dbReference type="PRINTS" id="PR00344">
    <property type="entry name" value="BCTRLSENSOR"/>
</dbReference>
<dbReference type="AlphaFoldDB" id="A0AAX1N8A5"/>
<feature type="domain" description="Histidine kinase" evidence="11">
    <location>
        <begin position="497"/>
        <end position="726"/>
    </location>
</feature>
<evidence type="ECO:0000256" key="8">
    <source>
        <dbReference type="ARBA" id="ARBA00023012"/>
    </source>
</evidence>
<dbReference type="Gene3D" id="1.10.287.130">
    <property type="match status" value="1"/>
</dbReference>
<dbReference type="InterPro" id="IPR011990">
    <property type="entry name" value="TPR-like_helical_dom_sf"/>
</dbReference>
<dbReference type="InterPro" id="IPR019734">
    <property type="entry name" value="TPR_rpt"/>
</dbReference>
<keyword evidence="10" id="KW-0472">Membrane</keyword>
<dbReference type="EC" id="2.7.13.3" evidence="2"/>
<evidence type="ECO:0000256" key="10">
    <source>
        <dbReference type="SAM" id="Phobius"/>
    </source>
</evidence>
<dbReference type="RefSeq" id="WP_169663919.1">
    <property type="nucleotide sequence ID" value="NZ_CP076132.1"/>
</dbReference>
<feature type="transmembrane region" description="Helical" evidence="10">
    <location>
        <begin position="400"/>
        <end position="419"/>
    </location>
</feature>
<organism evidence="12 13">
    <name type="scientific">Flammeovirga yaeyamensis</name>
    <dbReference type="NCBI Taxonomy" id="367791"/>
    <lineage>
        <taxon>Bacteria</taxon>
        <taxon>Pseudomonadati</taxon>
        <taxon>Bacteroidota</taxon>
        <taxon>Cytophagia</taxon>
        <taxon>Cytophagales</taxon>
        <taxon>Flammeovirgaceae</taxon>
        <taxon>Flammeovirga</taxon>
    </lineage>
</organism>
<keyword evidence="3" id="KW-0597">Phosphoprotein</keyword>
<name>A0AAX1N8A5_9BACT</name>
<keyword evidence="10" id="KW-0812">Transmembrane</keyword>
<keyword evidence="9" id="KW-0175">Coiled coil</keyword>
<evidence type="ECO:0000259" key="11">
    <source>
        <dbReference type="PROSITE" id="PS50109"/>
    </source>
</evidence>
<dbReference type="SUPFAM" id="SSF55874">
    <property type="entry name" value="ATPase domain of HSP90 chaperone/DNA topoisomerase II/histidine kinase"/>
    <property type="match status" value="1"/>
</dbReference>
<dbReference type="Proteomes" id="UP000678679">
    <property type="component" value="Chromosome 1"/>
</dbReference>
<keyword evidence="6" id="KW-0418">Kinase</keyword>
<proteinExistence type="predicted"/>
<feature type="coiled-coil region" evidence="9">
    <location>
        <begin position="451"/>
        <end position="485"/>
    </location>
</feature>
<dbReference type="CDD" id="cd00082">
    <property type="entry name" value="HisKA"/>
    <property type="match status" value="1"/>
</dbReference>
<evidence type="ECO:0000256" key="4">
    <source>
        <dbReference type="ARBA" id="ARBA00022679"/>
    </source>
</evidence>
<dbReference type="PROSITE" id="PS50109">
    <property type="entry name" value="HIS_KIN"/>
    <property type="match status" value="1"/>
</dbReference>
<dbReference type="SUPFAM" id="SSF47384">
    <property type="entry name" value="Homodimeric domain of signal transducing histidine kinase"/>
    <property type="match status" value="1"/>
</dbReference>
<keyword evidence="5" id="KW-0547">Nucleotide-binding</keyword>
<keyword evidence="8" id="KW-0902">Two-component regulatory system</keyword>
<evidence type="ECO:0000256" key="3">
    <source>
        <dbReference type="ARBA" id="ARBA00022553"/>
    </source>
</evidence>
<keyword evidence="4" id="KW-0808">Transferase</keyword>
<accession>A0AAX1N8A5</accession>
<dbReference type="Pfam" id="PF02518">
    <property type="entry name" value="HATPase_c"/>
    <property type="match status" value="1"/>
</dbReference>
<evidence type="ECO:0000256" key="9">
    <source>
        <dbReference type="SAM" id="Coils"/>
    </source>
</evidence>
<dbReference type="PANTHER" id="PTHR43065:SF10">
    <property type="entry name" value="PEROXIDE STRESS-ACTIVATED HISTIDINE KINASE MAK3"/>
    <property type="match status" value="1"/>
</dbReference>
<dbReference type="GO" id="GO:0005524">
    <property type="term" value="F:ATP binding"/>
    <property type="evidence" value="ECO:0007669"/>
    <property type="project" value="UniProtKB-KW"/>
</dbReference>
<dbReference type="EMBL" id="CP076132">
    <property type="protein sequence ID" value="QWG03456.1"/>
    <property type="molecule type" value="Genomic_DNA"/>
</dbReference>
<evidence type="ECO:0000313" key="13">
    <source>
        <dbReference type="Proteomes" id="UP000678679"/>
    </source>
</evidence>
<reference evidence="12 13" key="1">
    <citation type="submission" date="2021-05" db="EMBL/GenBank/DDBJ databases">
        <title>Comparative genomic studies on the polysaccharide-degrading batcterial strains of the Flammeovirga genus.</title>
        <authorList>
            <person name="Zewei F."/>
            <person name="Zheng Z."/>
            <person name="Yu L."/>
            <person name="Ruyue G."/>
            <person name="Yanhong M."/>
            <person name="Yuanyuan C."/>
            <person name="Jingyan G."/>
            <person name="Wenjun H."/>
        </authorList>
    </citation>
    <scope>NUCLEOTIDE SEQUENCE [LARGE SCALE GENOMIC DNA]</scope>
    <source>
        <strain evidence="12 13">NBRC:100898</strain>
    </source>
</reference>
<comment type="catalytic activity">
    <reaction evidence="1">
        <text>ATP + protein L-histidine = ADP + protein N-phospho-L-histidine.</text>
        <dbReference type="EC" id="2.7.13.3"/>
    </reaction>
</comment>
<dbReference type="GO" id="GO:0000155">
    <property type="term" value="F:phosphorelay sensor kinase activity"/>
    <property type="evidence" value="ECO:0007669"/>
    <property type="project" value="InterPro"/>
</dbReference>
<evidence type="ECO:0000256" key="1">
    <source>
        <dbReference type="ARBA" id="ARBA00000085"/>
    </source>
</evidence>
<evidence type="ECO:0000256" key="5">
    <source>
        <dbReference type="ARBA" id="ARBA00022741"/>
    </source>
</evidence>
<dbReference type="PANTHER" id="PTHR43065">
    <property type="entry name" value="SENSOR HISTIDINE KINASE"/>
    <property type="match status" value="1"/>
</dbReference>
<dbReference type="InterPro" id="IPR005467">
    <property type="entry name" value="His_kinase_dom"/>
</dbReference>
<dbReference type="InterPro" id="IPR003594">
    <property type="entry name" value="HATPase_dom"/>
</dbReference>
<protein>
    <recommendedName>
        <fullName evidence="2">histidine kinase</fullName>
        <ecNumber evidence="2">2.7.13.3</ecNumber>
    </recommendedName>
</protein>
<evidence type="ECO:0000256" key="6">
    <source>
        <dbReference type="ARBA" id="ARBA00022777"/>
    </source>
</evidence>
<dbReference type="SMART" id="SM00387">
    <property type="entry name" value="HATPase_c"/>
    <property type="match status" value="1"/>
</dbReference>
<keyword evidence="13" id="KW-1185">Reference proteome</keyword>